<dbReference type="InterPro" id="IPR018660">
    <property type="entry name" value="MliC"/>
</dbReference>
<dbReference type="PROSITE" id="PS51257">
    <property type="entry name" value="PROKAR_LIPOPROTEIN"/>
    <property type="match status" value="1"/>
</dbReference>
<evidence type="ECO:0000313" key="4">
    <source>
        <dbReference type="Proteomes" id="UP000186819"/>
    </source>
</evidence>
<dbReference type="STRING" id="34027.SAMN05421829_103232"/>
<keyword evidence="4" id="KW-1185">Reference proteome</keyword>
<dbReference type="AlphaFoldDB" id="A0A1N6RGH6"/>
<evidence type="ECO:0000256" key="1">
    <source>
        <dbReference type="SAM" id="SignalP"/>
    </source>
</evidence>
<gene>
    <name evidence="3" type="ORF">SAMN05421829_103232</name>
</gene>
<sequence>MLVRFALAPALLALAACSTTPPTPSATTDTEPGVLDTPASIDNQQLEFRLASGTYRCDMGRRVDVQRSTGDAGLIQIGWSGKRYQLARNPSHSGLPRFEDDRSGLVWIDLPWKSILLDRDTNKPLASDCKLG</sequence>
<proteinExistence type="predicted"/>
<accession>A0A1N6RGH6</accession>
<dbReference type="Proteomes" id="UP000186819">
    <property type="component" value="Unassembled WGS sequence"/>
</dbReference>
<evidence type="ECO:0000259" key="2">
    <source>
        <dbReference type="Pfam" id="PF09864"/>
    </source>
</evidence>
<dbReference type="EMBL" id="FTMD01000003">
    <property type="protein sequence ID" value="SIQ27792.1"/>
    <property type="molecule type" value="Genomic_DNA"/>
</dbReference>
<feature type="chain" id="PRO_5012094109" evidence="1">
    <location>
        <begin position="16"/>
        <end position="132"/>
    </location>
</feature>
<reference evidence="4" key="1">
    <citation type="submission" date="2017-01" db="EMBL/GenBank/DDBJ databases">
        <authorList>
            <person name="Varghese N."/>
            <person name="Submissions S."/>
        </authorList>
    </citation>
    <scope>NUCLEOTIDE SEQUENCE [LARGE SCALE GENOMIC DNA]</scope>
    <source>
        <strain evidence="4">ATCC 51758</strain>
    </source>
</reference>
<evidence type="ECO:0000313" key="3">
    <source>
        <dbReference type="EMBL" id="SIQ27792.1"/>
    </source>
</evidence>
<dbReference type="Pfam" id="PF09864">
    <property type="entry name" value="MliC"/>
    <property type="match status" value="1"/>
</dbReference>
<feature type="domain" description="C-type lysozyme inhibitor" evidence="2">
    <location>
        <begin position="55"/>
        <end position="94"/>
    </location>
</feature>
<keyword evidence="1" id="KW-0732">Signal</keyword>
<protein>
    <submittedName>
        <fullName evidence="3">Membrane-bound lysozyme-inhibitor of c-type lysozyme</fullName>
    </submittedName>
</protein>
<dbReference type="RefSeq" id="WP_076601220.1">
    <property type="nucleotide sequence ID" value="NZ_FTMD01000003.1"/>
</dbReference>
<dbReference type="OrthoDB" id="5297272at2"/>
<name>A0A1N6RGH6_9RHOO</name>
<organism evidence="3 4">
    <name type="scientific">Aromatoleum tolulyticum</name>
    <dbReference type="NCBI Taxonomy" id="34027"/>
    <lineage>
        <taxon>Bacteria</taxon>
        <taxon>Pseudomonadati</taxon>
        <taxon>Pseudomonadota</taxon>
        <taxon>Betaproteobacteria</taxon>
        <taxon>Rhodocyclales</taxon>
        <taxon>Rhodocyclaceae</taxon>
        <taxon>Aromatoleum</taxon>
    </lineage>
</organism>
<feature type="signal peptide" evidence="1">
    <location>
        <begin position="1"/>
        <end position="15"/>
    </location>
</feature>